<evidence type="ECO:0000313" key="4">
    <source>
        <dbReference type="EMBL" id="RLV60025.1"/>
    </source>
</evidence>
<dbReference type="AlphaFoldDB" id="A0A3L8PXN1"/>
<dbReference type="GO" id="GO:0032259">
    <property type="term" value="P:methylation"/>
    <property type="evidence" value="ECO:0007669"/>
    <property type="project" value="UniProtKB-KW"/>
</dbReference>
<keyword evidence="1 4" id="KW-0489">Methyltransferase</keyword>
<accession>A0A3L8PXN1</accession>
<dbReference type="SUPFAM" id="SSF53335">
    <property type="entry name" value="S-adenosyl-L-methionine-dependent methyltransferases"/>
    <property type="match status" value="1"/>
</dbReference>
<proteinExistence type="predicted"/>
<evidence type="ECO:0000256" key="1">
    <source>
        <dbReference type="ARBA" id="ARBA00022603"/>
    </source>
</evidence>
<evidence type="ECO:0000256" key="2">
    <source>
        <dbReference type="ARBA" id="ARBA00022679"/>
    </source>
</evidence>
<protein>
    <submittedName>
        <fullName evidence="4">Class I SAM-dependent methyltransferase</fullName>
    </submittedName>
</protein>
<dbReference type="Pfam" id="PF13649">
    <property type="entry name" value="Methyltransf_25"/>
    <property type="match status" value="1"/>
</dbReference>
<keyword evidence="2 4" id="KW-0808">Transferase</keyword>
<name>A0A3L8PXN1_9GAMM</name>
<evidence type="ECO:0000259" key="3">
    <source>
        <dbReference type="Pfam" id="PF13649"/>
    </source>
</evidence>
<dbReference type="PANTHER" id="PTHR43861:SF1">
    <property type="entry name" value="TRANS-ACONITATE 2-METHYLTRANSFERASE"/>
    <property type="match status" value="1"/>
</dbReference>
<gene>
    <name evidence="4" type="ORF">D5018_08905</name>
</gene>
<dbReference type="PANTHER" id="PTHR43861">
    <property type="entry name" value="TRANS-ACONITATE 2-METHYLTRANSFERASE-RELATED"/>
    <property type="match status" value="1"/>
</dbReference>
<sequence>MITSDYYNQNAQAFYDGSINVNVQPLYDRFLPYIPKGGSIIDAGCGSGRDSKFFAEQGYQVTAFDASEQLVELAKAHTQLTIFHSTFLSFEVKKGRFDAIWACASLLHVSQTELNKTFKHLAQFLKVGGVFYCSFKLGDEEVESGGRRFTNVNEASLSSYLVDAQLEIKEQWLSDDLRPGREGEKWLNALLVKKNS</sequence>
<dbReference type="Proteomes" id="UP000281474">
    <property type="component" value="Unassembled WGS sequence"/>
</dbReference>
<dbReference type="RefSeq" id="WP_121838660.1">
    <property type="nucleotide sequence ID" value="NZ_ML014771.1"/>
</dbReference>
<dbReference type="CDD" id="cd02440">
    <property type="entry name" value="AdoMet_MTases"/>
    <property type="match status" value="1"/>
</dbReference>
<evidence type="ECO:0000313" key="5">
    <source>
        <dbReference type="Proteomes" id="UP000281474"/>
    </source>
</evidence>
<reference evidence="4 5" key="1">
    <citation type="submission" date="2018-09" db="EMBL/GenBank/DDBJ databases">
        <title>Phylogeny of the Shewanellaceae, and recommendation for two new genera, Pseudoshewanella and Parashewanella.</title>
        <authorList>
            <person name="Wang G."/>
        </authorList>
    </citation>
    <scope>NUCLEOTIDE SEQUENCE [LARGE SCALE GENOMIC DNA]</scope>
    <source>
        <strain evidence="4 5">C51</strain>
    </source>
</reference>
<comment type="caution">
    <text evidence="4">The sequence shown here is derived from an EMBL/GenBank/DDBJ whole genome shotgun (WGS) entry which is preliminary data.</text>
</comment>
<dbReference type="GO" id="GO:0008168">
    <property type="term" value="F:methyltransferase activity"/>
    <property type="evidence" value="ECO:0007669"/>
    <property type="project" value="UniProtKB-KW"/>
</dbReference>
<organism evidence="4 5">
    <name type="scientific">Parashewanella curva</name>
    <dbReference type="NCBI Taxonomy" id="2338552"/>
    <lineage>
        <taxon>Bacteria</taxon>
        <taxon>Pseudomonadati</taxon>
        <taxon>Pseudomonadota</taxon>
        <taxon>Gammaproteobacteria</taxon>
        <taxon>Alteromonadales</taxon>
        <taxon>Shewanellaceae</taxon>
        <taxon>Parashewanella</taxon>
    </lineage>
</organism>
<dbReference type="Gene3D" id="3.40.50.150">
    <property type="entry name" value="Vaccinia Virus protein VP39"/>
    <property type="match status" value="1"/>
</dbReference>
<feature type="domain" description="Methyltransferase" evidence="3">
    <location>
        <begin position="40"/>
        <end position="129"/>
    </location>
</feature>
<keyword evidence="5" id="KW-1185">Reference proteome</keyword>
<dbReference type="InterPro" id="IPR041698">
    <property type="entry name" value="Methyltransf_25"/>
</dbReference>
<dbReference type="InterPro" id="IPR029063">
    <property type="entry name" value="SAM-dependent_MTases_sf"/>
</dbReference>
<dbReference type="EMBL" id="QZEI01000022">
    <property type="protein sequence ID" value="RLV60025.1"/>
    <property type="molecule type" value="Genomic_DNA"/>
</dbReference>
<dbReference type="OrthoDB" id="9804086at2"/>